<reference evidence="1 2" key="1">
    <citation type="journal article" date="2017" name="Curr. Biol.">
        <title>Genome architecture and evolution of a unichromosomal asexual nematode.</title>
        <authorList>
            <person name="Fradin H."/>
            <person name="Zegar C."/>
            <person name="Gutwein M."/>
            <person name="Lucas J."/>
            <person name="Kovtun M."/>
            <person name="Corcoran D."/>
            <person name="Baugh L.R."/>
            <person name="Kiontke K."/>
            <person name="Gunsalus K."/>
            <person name="Fitch D.H."/>
            <person name="Piano F."/>
        </authorList>
    </citation>
    <scope>NUCLEOTIDE SEQUENCE [LARGE SCALE GENOMIC DNA]</scope>
    <source>
        <strain evidence="1">PF1309</strain>
    </source>
</reference>
<evidence type="ECO:0000313" key="1">
    <source>
        <dbReference type="EMBL" id="PAV68282.1"/>
    </source>
</evidence>
<name>A0A2A2K318_9BILA</name>
<evidence type="ECO:0000313" key="2">
    <source>
        <dbReference type="Proteomes" id="UP000218231"/>
    </source>
</evidence>
<dbReference type="AlphaFoldDB" id="A0A2A2K318"/>
<proteinExistence type="predicted"/>
<accession>A0A2A2K318</accession>
<dbReference type="EMBL" id="LIAE01009777">
    <property type="protein sequence ID" value="PAV68282.1"/>
    <property type="molecule type" value="Genomic_DNA"/>
</dbReference>
<sequence length="108" mass="12076">MRTSGFSSAANTSTSRSMLFTAERVCAVASTRGPVSAARNARRMLSRSRNSPTMITSGSWRRALRSPWAKSRLCTPISRWLTRQPWPLWINSIGSSRVMTCNARSRLI</sequence>
<keyword evidence="2" id="KW-1185">Reference proteome</keyword>
<dbReference type="Proteomes" id="UP000218231">
    <property type="component" value="Unassembled WGS sequence"/>
</dbReference>
<organism evidence="1 2">
    <name type="scientific">Diploscapter pachys</name>
    <dbReference type="NCBI Taxonomy" id="2018661"/>
    <lineage>
        <taxon>Eukaryota</taxon>
        <taxon>Metazoa</taxon>
        <taxon>Ecdysozoa</taxon>
        <taxon>Nematoda</taxon>
        <taxon>Chromadorea</taxon>
        <taxon>Rhabditida</taxon>
        <taxon>Rhabditina</taxon>
        <taxon>Rhabditomorpha</taxon>
        <taxon>Rhabditoidea</taxon>
        <taxon>Rhabditidae</taxon>
        <taxon>Diploscapter</taxon>
    </lineage>
</organism>
<gene>
    <name evidence="1" type="ORF">WR25_05641</name>
</gene>
<comment type="caution">
    <text evidence="1">The sequence shown here is derived from an EMBL/GenBank/DDBJ whole genome shotgun (WGS) entry which is preliminary data.</text>
</comment>
<protein>
    <submittedName>
        <fullName evidence="1">Uncharacterized protein</fullName>
    </submittedName>
</protein>